<protein>
    <recommendedName>
        <fullName evidence="3">PLD phosphodiesterase domain-containing protein</fullName>
    </recommendedName>
</protein>
<reference evidence="2" key="1">
    <citation type="journal article" date="2019" name="Int. J. Syst. Evol. Microbiol.">
        <title>The Global Catalogue of Microorganisms (GCM) 10K type strain sequencing project: providing services to taxonomists for standard genome sequencing and annotation.</title>
        <authorList>
            <consortium name="The Broad Institute Genomics Platform"/>
            <consortium name="The Broad Institute Genome Sequencing Center for Infectious Disease"/>
            <person name="Wu L."/>
            <person name="Ma J."/>
        </authorList>
    </citation>
    <scope>NUCLEOTIDE SEQUENCE [LARGE SCALE GENOMIC DNA]</scope>
    <source>
        <strain evidence="2">CCUG 62945</strain>
    </source>
</reference>
<keyword evidence="2" id="KW-1185">Reference proteome</keyword>
<comment type="caution">
    <text evidence="1">The sequence shown here is derived from an EMBL/GenBank/DDBJ whole genome shotgun (WGS) entry which is preliminary data.</text>
</comment>
<evidence type="ECO:0008006" key="3">
    <source>
        <dbReference type="Google" id="ProtNLM"/>
    </source>
</evidence>
<sequence>MTTPSLLHHFEAPDHYLGSFGWLCGYSADCNFLDQAAERFTRQTTAQRAYQGQLTLAVILDPAHAAIPLTDAPGVAHLIFKSEQKKPFALLHAKVAVLGFRHEKEPHRWLVRLIVSTGNWTVQTVTESLDLVSCIECSSEHVHQQPAWLGQNCTDIRTAWQMLEWLSGYFDTRILHAKSSHQSGSLTAQSMQRLSGWLSTVAGHSTANAPPRYFDNRKQSLLTQLVPLIKLHASDVKRNYLGMGSGFFEGVNGEGQLPSVLSKITKTLQEAGLLTARPEVDVFVNPGACQAVAEGLSAMQAAGYSIRAAAQNTEVFGSAMPRSLHAKFIFSANYREDSARCSSTWVYLGSGNLTGPGFANPMSTAGGNLEAGMLLSPEGVYWRAEGDVSAARIITNLLPVQWDTDISAFEQLSAGEPMPEHEGGPLAAPLAWLNWQVTEEGSSLRAPEQTEVPVTPLDANGVACVSLKSGEWQWLGPPPRVVTIQWSIAGQVHRAVLPVLDELGRLAATAMPVLDLDEVWWQLANFPQSAVDEDKTLDELEESPGSTGQTSAAAVVDAGCTGYPIRRMMALIEQIAAKQVDLHPLDWLAWCTRLEQSLLQVAKDPVISIFRAMRLNPLSPLREAAFLPVFAEQASSPEGANYRALLARIETSWDVANLCPIGEPQ</sequence>
<organism evidence="1 2">
    <name type="scientific">Iodobacter arcticus</name>
    <dbReference type="NCBI Taxonomy" id="590593"/>
    <lineage>
        <taxon>Bacteria</taxon>
        <taxon>Pseudomonadati</taxon>
        <taxon>Pseudomonadota</taxon>
        <taxon>Betaproteobacteria</taxon>
        <taxon>Neisseriales</taxon>
        <taxon>Chitinibacteraceae</taxon>
        <taxon>Iodobacter</taxon>
    </lineage>
</organism>
<dbReference type="CDD" id="cd00138">
    <property type="entry name" value="PLDc_SF"/>
    <property type="match status" value="1"/>
</dbReference>
<dbReference type="Proteomes" id="UP001596473">
    <property type="component" value="Unassembled WGS sequence"/>
</dbReference>
<dbReference type="RefSeq" id="WP_380188614.1">
    <property type="nucleotide sequence ID" value="NZ_JBHTBQ010000033.1"/>
</dbReference>
<evidence type="ECO:0000313" key="2">
    <source>
        <dbReference type="Proteomes" id="UP001596473"/>
    </source>
</evidence>
<evidence type="ECO:0000313" key="1">
    <source>
        <dbReference type="EMBL" id="MFC7421037.1"/>
    </source>
</evidence>
<accession>A0ABW2QZD1</accession>
<proteinExistence type="predicted"/>
<gene>
    <name evidence="1" type="ORF">ACFQNF_14320</name>
</gene>
<dbReference type="EMBL" id="JBHTBQ010000033">
    <property type="protein sequence ID" value="MFC7421037.1"/>
    <property type="molecule type" value="Genomic_DNA"/>
</dbReference>
<name>A0ABW2QZD1_9NEIS</name>